<dbReference type="PATRIC" id="fig|1384054.3.peg.2129"/>
<feature type="domain" description="BsuBI/PstI restriction endonuclease" evidence="1">
    <location>
        <begin position="1"/>
        <end position="126"/>
    </location>
</feature>
<sequence length="137" mass="14869">MLWLSQSGSKVVKRDDDLAASLGLNIDASKALPDIILVDLGDEESGSDMLFVFTEVVATDGPIHASRKVVLTELAVDAGFELHHLAFVSAYLDRSSAVFKKNVPDLAWGSFVWFAAEPDHVVTLQDGGDVKLSWLLK</sequence>
<keyword evidence="3" id="KW-1185">Reference proteome</keyword>
<dbReference type="Proteomes" id="UP000029392">
    <property type="component" value="Unassembled WGS sequence"/>
</dbReference>
<protein>
    <recommendedName>
        <fullName evidence="1">BsuBI/PstI restriction endonuclease domain-containing protein</fullName>
    </recommendedName>
</protein>
<proteinExistence type="predicted"/>
<evidence type="ECO:0000313" key="2">
    <source>
        <dbReference type="EMBL" id="KFN45475.1"/>
    </source>
</evidence>
<dbReference type="GO" id="GO:0009307">
    <property type="term" value="P:DNA restriction-modification system"/>
    <property type="evidence" value="ECO:0007669"/>
    <property type="project" value="InterPro"/>
</dbReference>
<name>A0A091BMD3_9GAMM</name>
<reference evidence="2 3" key="1">
    <citation type="submission" date="2013-09" db="EMBL/GenBank/DDBJ databases">
        <title>Genome sequencing of Arenimonas malthae.</title>
        <authorList>
            <person name="Chen F."/>
            <person name="Wang G."/>
        </authorList>
    </citation>
    <scope>NUCLEOTIDE SEQUENCE [LARGE SCALE GENOMIC DNA]</scope>
    <source>
        <strain evidence="2 3">CC-JY-1</strain>
    </source>
</reference>
<comment type="caution">
    <text evidence="2">The sequence shown here is derived from an EMBL/GenBank/DDBJ whole genome shotgun (WGS) entry which is preliminary data.</text>
</comment>
<dbReference type="GO" id="GO:0009036">
    <property type="term" value="F:type II site-specific deoxyribonuclease activity"/>
    <property type="evidence" value="ECO:0007669"/>
    <property type="project" value="InterPro"/>
</dbReference>
<dbReference type="Gene3D" id="3.40.1350.80">
    <property type="match status" value="1"/>
</dbReference>
<dbReference type="EMBL" id="AVCH01000182">
    <property type="protein sequence ID" value="KFN45475.1"/>
    <property type="molecule type" value="Genomic_DNA"/>
</dbReference>
<dbReference type="eggNOG" id="COG0827">
    <property type="taxonomic scope" value="Bacteria"/>
</dbReference>
<dbReference type="STRING" id="1384054.N790_02370"/>
<dbReference type="GO" id="GO:0000287">
    <property type="term" value="F:magnesium ion binding"/>
    <property type="evidence" value="ECO:0007669"/>
    <property type="project" value="InterPro"/>
</dbReference>
<organism evidence="2 3">
    <name type="scientific">Arenimonas malthae CC-JY-1</name>
    <dbReference type="NCBI Taxonomy" id="1384054"/>
    <lineage>
        <taxon>Bacteria</taxon>
        <taxon>Pseudomonadati</taxon>
        <taxon>Pseudomonadota</taxon>
        <taxon>Gammaproteobacteria</taxon>
        <taxon>Lysobacterales</taxon>
        <taxon>Lysobacteraceae</taxon>
        <taxon>Arenimonas</taxon>
    </lineage>
</organism>
<accession>A0A091BMD3</accession>
<dbReference type="InterPro" id="IPR009528">
    <property type="entry name" value="Restrct_endonuc_II_BsuBI_C"/>
</dbReference>
<dbReference type="GO" id="GO:0003677">
    <property type="term" value="F:DNA binding"/>
    <property type="evidence" value="ECO:0007669"/>
    <property type="project" value="InterPro"/>
</dbReference>
<dbReference type="AlphaFoldDB" id="A0A091BMD3"/>
<evidence type="ECO:0000313" key="3">
    <source>
        <dbReference type="Proteomes" id="UP000029392"/>
    </source>
</evidence>
<dbReference type="InterPro" id="IPR041963">
    <property type="entry name" value="BsuBI/PstI_C_sf"/>
</dbReference>
<evidence type="ECO:0000259" key="1">
    <source>
        <dbReference type="Pfam" id="PF06616"/>
    </source>
</evidence>
<gene>
    <name evidence="2" type="ORF">N790_02370</name>
</gene>
<dbReference type="Pfam" id="PF06616">
    <property type="entry name" value="BsuBI_PstI_RE"/>
    <property type="match status" value="1"/>
</dbReference>